<evidence type="ECO:0000256" key="2">
    <source>
        <dbReference type="ARBA" id="ARBA00005065"/>
    </source>
</evidence>
<evidence type="ECO:0000256" key="5">
    <source>
        <dbReference type="ARBA" id="ARBA00022642"/>
    </source>
</evidence>
<evidence type="ECO:0000256" key="4">
    <source>
        <dbReference type="ARBA" id="ARBA00022485"/>
    </source>
</evidence>
<evidence type="ECO:0000313" key="11">
    <source>
        <dbReference type="EMBL" id="EGB13596.1"/>
    </source>
</evidence>
<dbReference type="RefSeq" id="WP_014321024.1">
    <property type="nucleotide sequence ID" value="NC_016803.1"/>
</dbReference>
<dbReference type="InterPro" id="IPR036094">
    <property type="entry name" value="NadA_sf"/>
</dbReference>
<keyword evidence="9" id="KW-0411">Iron-sulfur</keyword>
<dbReference type="PANTHER" id="PTHR30573:SF0">
    <property type="entry name" value="QUINOLINATE SYNTHASE, CHLOROPLASTIC"/>
    <property type="match status" value="1"/>
</dbReference>
<keyword evidence="4" id="KW-0004">4Fe-4S</keyword>
<dbReference type="NCBIfam" id="NF006883">
    <property type="entry name" value="PRK09375.2-4"/>
    <property type="match status" value="1"/>
</dbReference>
<dbReference type="GO" id="GO:0005829">
    <property type="term" value="C:cytosol"/>
    <property type="evidence" value="ECO:0007669"/>
    <property type="project" value="TreeGrafter"/>
</dbReference>
<dbReference type="NCBIfam" id="TIGR00550">
    <property type="entry name" value="nadA"/>
    <property type="match status" value="1"/>
</dbReference>
<keyword evidence="5" id="KW-0662">Pyridine nucleotide biosynthesis</keyword>
<comment type="pathway">
    <text evidence="2">Cofactor biosynthesis; NAD(+) biosynthesis; quinolinate from iminoaspartate: step 1/1.</text>
</comment>
<dbReference type="OrthoDB" id="9801204at2"/>
<dbReference type="AlphaFoldDB" id="F0JEW1"/>
<dbReference type="GO" id="GO:0034628">
    <property type="term" value="P:'de novo' NAD+ biosynthetic process from L-aspartate"/>
    <property type="evidence" value="ECO:0007669"/>
    <property type="project" value="TreeGrafter"/>
</dbReference>
<evidence type="ECO:0000313" key="12">
    <source>
        <dbReference type="Proteomes" id="UP000007845"/>
    </source>
</evidence>
<reference evidence="11 12" key="1">
    <citation type="journal article" date="2011" name="J. Bacteriol.">
        <title>Genome sequence of the mercury-methylating strain Desulfovibrio desulfuricans ND132.</title>
        <authorList>
            <person name="Brown S.D."/>
            <person name="Gilmour C.C."/>
            <person name="Kucken A.M."/>
            <person name="Wall J.D."/>
            <person name="Elias D.A."/>
            <person name="Brandt C.C."/>
            <person name="Podar M."/>
            <person name="Chertkov O."/>
            <person name="Held B."/>
            <person name="Bruce D.C."/>
            <person name="Detter J.C."/>
            <person name="Tapia R."/>
            <person name="Han C.S."/>
            <person name="Goodwin L.A."/>
            <person name="Cheng J.F."/>
            <person name="Pitluck S."/>
            <person name="Woyke T."/>
            <person name="Mikhailova N."/>
            <person name="Ivanova N.N."/>
            <person name="Han J."/>
            <person name="Lucas S."/>
            <person name="Lapidus A.L."/>
            <person name="Land M.L."/>
            <person name="Hauser L.J."/>
            <person name="Palumbo A.V."/>
        </authorList>
    </citation>
    <scope>NUCLEOTIDE SEQUENCE [LARGE SCALE GENOMIC DNA]</scope>
    <source>
        <strain evidence="11 12">ND132</strain>
    </source>
</reference>
<dbReference type="Proteomes" id="UP000007845">
    <property type="component" value="Chromosome"/>
</dbReference>
<evidence type="ECO:0000256" key="7">
    <source>
        <dbReference type="ARBA" id="ARBA00022723"/>
    </source>
</evidence>
<evidence type="ECO:0000256" key="8">
    <source>
        <dbReference type="ARBA" id="ARBA00023004"/>
    </source>
</evidence>
<evidence type="ECO:0000256" key="10">
    <source>
        <dbReference type="NCBIfam" id="TIGR00550"/>
    </source>
</evidence>
<dbReference type="SMR" id="F0JEW1"/>
<dbReference type="InterPro" id="IPR003473">
    <property type="entry name" value="NadA"/>
</dbReference>
<comment type="cofactor">
    <cofactor evidence="1">
        <name>[4Fe-4S] cluster</name>
        <dbReference type="ChEBI" id="CHEBI:49883"/>
    </cofactor>
</comment>
<keyword evidence="6" id="KW-0808">Transferase</keyword>
<dbReference type="GO" id="GO:0051539">
    <property type="term" value="F:4 iron, 4 sulfur cluster binding"/>
    <property type="evidence" value="ECO:0007669"/>
    <property type="project" value="UniProtKB-KW"/>
</dbReference>
<protein>
    <recommendedName>
        <fullName evidence="3 10">Quinolinate synthase</fullName>
        <ecNumber evidence="3 10">2.5.1.72</ecNumber>
    </recommendedName>
</protein>
<dbReference type="EC" id="2.5.1.72" evidence="3 10"/>
<keyword evidence="7" id="KW-0479">Metal-binding</keyword>
<dbReference type="UniPathway" id="UPA00253">
    <property type="reaction ID" value="UER00327"/>
</dbReference>
<dbReference type="EMBL" id="CP003220">
    <property type="protein sequence ID" value="EGB13596.1"/>
    <property type="molecule type" value="Genomic_DNA"/>
</dbReference>
<dbReference type="GO" id="GO:0046872">
    <property type="term" value="F:metal ion binding"/>
    <property type="evidence" value="ECO:0007669"/>
    <property type="project" value="UniProtKB-KW"/>
</dbReference>
<dbReference type="Pfam" id="PF02445">
    <property type="entry name" value="NadA"/>
    <property type="match status" value="1"/>
</dbReference>
<dbReference type="HOGENOM" id="CLU_047382_2_0_7"/>
<dbReference type="SUPFAM" id="SSF142754">
    <property type="entry name" value="NadA-like"/>
    <property type="match status" value="1"/>
</dbReference>
<keyword evidence="8" id="KW-0408">Iron</keyword>
<gene>
    <name evidence="11" type="ORF">DND132_0379</name>
</gene>
<organism evidence="11 12">
    <name type="scientific">Pseudodesulfovibrio mercurii</name>
    <dbReference type="NCBI Taxonomy" id="641491"/>
    <lineage>
        <taxon>Bacteria</taxon>
        <taxon>Pseudomonadati</taxon>
        <taxon>Thermodesulfobacteriota</taxon>
        <taxon>Desulfovibrionia</taxon>
        <taxon>Desulfovibrionales</taxon>
        <taxon>Desulfovibrionaceae</taxon>
    </lineage>
</organism>
<proteinExistence type="predicted"/>
<name>F0JEW1_9BACT</name>
<dbReference type="STRING" id="641491.DND132_0379"/>
<evidence type="ECO:0000256" key="9">
    <source>
        <dbReference type="ARBA" id="ARBA00023014"/>
    </source>
</evidence>
<dbReference type="KEGG" id="ddn:DND132_0379"/>
<dbReference type="GO" id="GO:0008987">
    <property type="term" value="F:quinolinate synthetase A activity"/>
    <property type="evidence" value="ECO:0007669"/>
    <property type="project" value="UniProtKB-UniRule"/>
</dbReference>
<dbReference type="eggNOG" id="COG0379">
    <property type="taxonomic scope" value="Bacteria"/>
</dbReference>
<evidence type="ECO:0000256" key="3">
    <source>
        <dbReference type="ARBA" id="ARBA00012669"/>
    </source>
</evidence>
<dbReference type="Gene3D" id="3.40.50.10800">
    <property type="entry name" value="NadA-like"/>
    <property type="match status" value="3"/>
</dbReference>
<evidence type="ECO:0000256" key="6">
    <source>
        <dbReference type="ARBA" id="ARBA00022679"/>
    </source>
</evidence>
<sequence length="346" mass="37243">MENAKETIFRIKDERGDSLAILGHHYQSDEVIDCTDIRGDSLELARKINGLSAEHVVFCGVYFMAESAAILARPGQKIHIPDATATCPMADMAEAGRVRKTLAILGESGRKIVPLTYVNSSAAVKGVVGEHGGSVCTSANARVMLEWALNQGDAVLFLPDQHLGNNTGDVLGIPEDQRLLLPRDVIHGDPALAVNPEDAEGKKLILWPGYCPVHVEFTLEAVRAIRENEPEAKIVVHPECDPAIVRAVDGNGSTTFLIRYADEAPAGSTVYIGTEENLVKRLAAKYAGCKTIRPLRTALCEDMGKTTLENLARTLETLDTAAPVTVSNAVKEPAKLALDRMLAVCS</sequence>
<accession>F0JEW1</accession>
<evidence type="ECO:0000256" key="1">
    <source>
        <dbReference type="ARBA" id="ARBA00001966"/>
    </source>
</evidence>
<keyword evidence="12" id="KW-1185">Reference proteome</keyword>
<dbReference type="PANTHER" id="PTHR30573">
    <property type="entry name" value="QUINOLINATE SYNTHETASE A"/>
    <property type="match status" value="1"/>
</dbReference>